<protein>
    <submittedName>
        <fullName evidence="9">AI-2E family transporter</fullName>
    </submittedName>
</protein>
<feature type="transmembrane region" description="Helical" evidence="8">
    <location>
        <begin position="213"/>
        <end position="238"/>
    </location>
</feature>
<gene>
    <name evidence="9" type="ORF">FK004_16040</name>
</gene>
<evidence type="ECO:0000256" key="8">
    <source>
        <dbReference type="SAM" id="Phobius"/>
    </source>
</evidence>
<accession>A0A2S1LSG2</accession>
<organism evidence="9 10">
    <name type="scientific">Flavobacterium kingsejongi</name>
    <dbReference type="NCBI Taxonomy" id="1678728"/>
    <lineage>
        <taxon>Bacteria</taxon>
        <taxon>Pseudomonadati</taxon>
        <taxon>Bacteroidota</taxon>
        <taxon>Flavobacteriia</taxon>
        <taxon>Flavobacteriales</taxon>
        <taxon>Flavobacteriaceae</taxon>
        <taxon>Flavobacterium</taxon>
    </lineage>
</organism>
<dbReference type="PANTHER" id="PTHR21716:SF53">
    <property type="entry name" value="PERMEASE PERM-RELATED"/>
    <property type="match status" value="1"/>
</dbReference>
<feature type="transmembrane region" description="Helical" evidence="8">
    <location>
        <begin position="34"/>
        <end position="52"/>
    </location>
</feature>
<feature type="transmembrane region" description="Helical" evidence="8">
    <location>
        <begin position="244"/>
        <end position="263"/>
    </location>
</feature>
<name>A0A2S1LSG2_9FLAO</name>
<dbReference type="Pfam" id="PF01594">
    <property type="entry name" value="AI-2E_transport"/>
    <property type="match status" value="1"/>
</dbReference>
<keyword evidence="10" id="KW-1185">Reference proteome</keyword>
<keyword evidence="6 8" id="KW-1133">Transmembrane helix</keyword>
<evidence type="ECO:0000313" key="9">
    <source>
        <dbReference type="EMBL" id="AWG26628.1"/>
    </source>
</evidence>
<feature type="transmembrane region" description="Helical" evidence="8">
    <location>
        <begin position="270"/>
        <end position="294"/>
    </location>
</feature>
<dbReference type="RefSeq" id="WP_108738138.1">
    <property type="nucleotide sequence ID" value="NZ_CP020919.1"/>
</dbReference>
<dbReference type="InterPro" id="IPR002549">
    <property type="entry name" value="AI-2E-like"/>
</dbReference>
<sequence length="399" mass="44065">MEKTTTQFPFYARLAFVLISLIAIFFVLSLARGIVVPVLMALLFSILLRPVANFLHTKLRFPNVLASLFSVVMMIIVVASILFFISWEISDFTKDWDTIQKNLSIHGNNIQTYVREKFNVTETEQKEYLNNATQNSLESGKKIVGTTLMSFTDTIMSSTLVPVYTFLFLLYRTHFLKFLHKLVSDKNRATLQAILCQVKVAVQSYLVGLITQMVTVSTLTAIGLTIVGVDYAILLGVITGLLNLIPYIGILVACLISIFATLTGSPDLSLILGVIIVTIVVQLIDNNILVPIVVSSKVEINAFVSIVGIIIGGNLGGIAGMFLAIPLIAILKVIFDRIPSLEPWGYLMGDDLPKTFEWQKIKLPLYGTSTTTVSTVIAPPVFTDTTLPEKPEEPENKKE</sequence>
<proteinExistence type="inferred from homology"/>
<keyword evidence="5 8" id="KW-0812">Transmembrane</keyword>
<feature type="transmembrane region" description="Helical" evidence="8">
    <location>
        <begin position="64"/>
        <end position="87"/>
    </location>
</feature>
<feature type="transmembrane region" description="Helical" evidence="8">
    <location>
        <begin position="154"/>
        <end position="171"/>
    </location>
</feature>
<evidence type="ECO:0000256" key="4">
    <source>
        <dbReference type="ARBA" id="ARBA00022475"/>
    </source>
</evidence>
<comment type="subcellular location">
    <subcellularLocation>
        <location evidence="1">Cell membrane</location>
        <topology evidence="1">Multi-pass membrane protein</topology>
    </subcellularLocation>
</comment>
<reference evidence="9 10" key="1">
    <citation type="submission" date="2017-04" db="EMBL/GenBank/DDBJ databases">
        <title>Complete genome sequence of Flavobacterium kingsejong AJ004.</title>
        <authorList>
            <person name="Lee P.C."/>
        </authorList>
    </citation>
    <scope>NUCLEOTIDE SEQUENCE [LARGE SCALE GENOMIC DNA]</scope>
    <source>
        <strain evidence="9 10">AJ004</strain>
    </source>
</reference>
<evidence type="ECO:0000256" key="6">
    <source>
        <dbReference type="ARBA" id="ARBA00022989"/>
    </source>
</evidence>
<feature type="transmembrane region" description="Helical" evidence="8">
    <location>
        <begin position="300"/>
        <end position="331"/>
    </location>
</feature>
<comment type="similarity">
    <text evidence="2">Belongs to the autoinducer-2 exporter (AI-2E) (TC 2.A.86) family.</text>
</comment>
<dbReference type="OrthoDB" id="9793390at2"/>
<evidence type="ECO:0000313" key="10">
    <source>
        <dbReference type="Proteomes" id="UP000244677"/>
    </source>
</evidence>
<evidence type="ECO:0000256" key="7">
    <source>
        <dbReference type="ARBA" id="ARBA00023136"/>
    </source>
</evidence>
<feature type="transmembrane region" description="Helical" evidence="8">
    <location>
        <begin position="10"/>
        <end position="28"/>
    </location>
</feature>
<dbReference type="GO" id="GO:0005886">
    <property type="term" value="C:plasma membrane"/>
    <property type="evidence" value="ECO:0007669"/>
    <property type="project" value="UniProtKB-SubCell"/>
</dbReference>
<keyword evidence="7 8" id="KW-0472">Membrane</keyword>
<dbReference type="GO" id="GO:0055085">
    <property type="term" value="P:transmembrane transport"/>
    <property type="evidence" value="ECO:0007669"/>
    <property type="project" value="TreeGrafter"/>
</dbReference>
<dbReference type="EMBL" id="CP020919">
    <property type="protein sequence ID" value="AWG26628.1"/>
    <property type="molecule type" value="Genomic_DNA"/>
</dbReference>
<dbReference type="Proteomes" id="UP000244677">
    <property type="component" value="Chromosome"/>
</dbReference>
<keyword evidence="4" id="KW-1003">Cell membrane</keyword>
<evidence type="ECO:0000256" key="5">
    <source>
        <dbReference type="ARBA" id="ARBA00022692"/>
    </source>
</evidence>
<dbReference type="PANTHER" id="PTHR21716">
    <property type="entry name" value="TRANSMEMBRANE PROTEIN"/>
    <property type="match status" value="1"/>
</dbReference>
<evidence type="ECO:0000256" key="1">
    <source>
        <dbReference type="ARBA" id="ARBA00004651"/>
    </source>
</evidence>
<evidence type="ECO:0000256" key="2">
    <source>
        <dbReference type="ARBA" id="ARBA00009773"/>
    </source>
</evidence>
<keyword evidence="3" id="KW-0813">Transport</keyword>
<dbReference type="AlphaFoldDB" id="A0A2S1LSG2"/>
<dbReference type="KEGG" id="fki:FK004_16040"/>
<evidence type="ECO:0000256" key="3">
    <source>
        <dbReference type="ARBA" id="ARBA00022448"/>
    </source>
</evidence>